<accession>A0A8J6PHL3</accession>
<dbReference type="Proteomes" id="UP000652681">
    <property type="component" value="Unassembled WGS sequence"/>
</dbReference>
<sequence length="78" mass="8527">MRQVLLLLIAFGGMAFANSRNIFFVTCENQSDVNVLVAGCENQVKQHRVGGLTAYFESQTDSGLSYFVRNRGCGFGTA</sequence>
<organism evidence="2 3">
    <name type="scientific">Taishania pollutisoli</name>
    <dbReference type="NCBI Taxonomy" id="2766479"/>
    <lineage>
        <taxon>Bacteria</taxon>
        <taxon>Pseudomonadati</taxon>
        <taxon>Bacteroidota</taxon>
        <taxon>Flavobacteriia</taxon>
        <taxon>Flavobacteriales</taxon>
        <taxon>Crocinitomicaceae</taxon>
        <taxon>Taishania</taxon>
    </lineage>
</organism>
<reference evidence="2" key="1">
    <citation type="submission" date="2020-09" db="EMBL/GenBank/DDBJ databases">
        <title>Taishania pollutisoli gen. nov., sp. nov., Isolated from Tetrabromobisphenol A-Contaminated Soil.</title>
        <authorList>
            <person name="Chen Q."/>
        </authorList>
    </citation>
    <scope>NUCLEOTIDE SEQUENCE</scope>
    <source>
        <strain evidence="2">CZZ-1</strain>
    </source>
</reference>
<protein>
    <submittedName>
        <fullName evidence="2">Uncharacterized protein</fullName>
    </submittedName>
</protein>
<gene>
    <name evidence="2" type="ORF">H9Y05_04450</name>
</gene>
<keyword evidence="1" id="KW-0732">Signal</keyword>
<feature type="signal peptide" evidence="1">
    <location>
        <begin position="1"/>
        <end position="17"/>
    </location>
</feature>
<name>A0A8J6PHL3_9FLAO</name>
<dbReference type="RefSeq" id="WP_216713607.1">
    <property type="nucleotide sequence ID" value="NZ_JACVEL010000002.1"/>
</dbReference>
<evidence type="ECO:0000313" key="3">
    <source>
        <dbReference type="Proteomes" id="UP000652681"/>
    </source>
</evidence>
<comment type="caution">
    <text evidence="2">The sequence shown here is derived from an EMBL/GenBank/DDBJ whole genome shotgun (WGS) entry which is preliminary data.</text>
</comment>
<evidence type="ECO:0000313" key="2">
    <source>
        <dbReference type="EMBL" id="MBC9811721.1"/>
    </source>
</evidence>
<dbReference type="EMBL" id="JACVEL010000002">
    <property type="protein sequence ID" value="MBC9811721.1"/>
    <property type="molecule type" value="Genomic_DNA"/>
</dbReference>
<evidence type="ECO:0000256" key="1">
    <source>
        <dbReference type="SAM" id="SignalP"/>
    </source>
</evidence>
<feature type="chain" id="PRO_5035320894" evidence="1">
    <location>
        <begin position="18"/>
        <end position="78"/>
    </location>
</feature>
<keyword evidence="3" id="KW-1185">Reference proteome</keyword>
<proteinExistence type="predicted"/>
<dbReference type="AlphaFoldDB" id="A0A8J6PHL3"/>